<dbReference type="Gene3D" id="1.20.940.10">
    <property type="entry name" value="Functional domain of the splicing factor Prp18"/>
    <property type="match status" value="1"/>
</dbReference>
<dbReference type="EMBL" id="JAEPQZ010000006">
    <property type="protein sequence ID" value="KAG2179775.1"/>
    <property type="molecule type" value="Genomic_DNA"/>
</dbReference>
<evidence type="ECO:0000259" key="1">
    <source>
        <dbReference type="Pfam" id="PF07304"/>
    </source>
</evidence>
<comment type="caution">
    <text evidence="2">The sequence shown here is derived from an EMBL/GenBank/DDBJ whole genome shotgun (WGS) entry which is preliminary data.</text>
</comment>
<dbReference type="PANTHER" id="PTHR18834">
    <property type="entry name" value="STEROID RECEPTOR RNA ACTIVATOR 1"/>
    <property type="match status" value="1"/>
</dbReference>
<sequence length="154" mass="17645">MSTIKASSPPAPEFTAYTGKDFRSATIDNHWNDPPTKIFSSAETIDVEVDSQIIHKVISETLLRCQENFKAGIQKRMVDDTTRRMNQLLKTIEDHGIEMDVLHSLCKLCQALEKREFEGALELHVKLMTKAYDNQSQWLVGIKRLIDLDQKINQ</sequence>
<dbReference type="GO" id="GO:0006357">
    <property type="term" value="P:regulation of transcription by RNA polymerase II"/>
    <property type="evidence" value="ECO:0007669"/>
    <property type="project" value="InterPro"/>
</dbReference>
<dbReference type="Pfam" id="PF07304">
    <property type="entry name" value="SRA1"/>
    <property type="match status" value="1"/>
</dbReference>
<proteinExistence type="predicted"/>
<feature type="domain" description="SRA1/Sec31" evidence="1">
    <location>
        <begin position="43"/>
        <end position="152"/>
    </location>
</feature>
<protein>
    <recommendedName>
        <fullName evidence="1">SRA1/Sec31 domain-containing protein</fullName>
    </recommendedName>
</protein>
<dbReference type="GO" id="GO:0003713">
    <property type="term" value="F:transcription coactivator activity"/>
    <property type="evidence" value="ECO:0007669"/>
    <property type="project" value="InterPro"/>
</dbReference>
<dbReference type="AlphaFoldDB" id="A0A8H7PU44"/>
<reference evidence="2" key="1">
    <citation type="submission" date="2020-12" db="EMBL/GenBank/DDBJ databases">
        <title>Metabolic potential, ecology and presence of endohyphal bacteria is reflected in genomic diversity of Mucoromycotina.</title>
        <authorList>
            <person name="Muszewska A."/>
            <person name="Okrasinska A."/>
            <person name="Steczkiewicz K."/>
            <person name="Drgas O."/>
            <person name="Orlowska M."/>
            <person name="Perlinska-Lenart U."/>
            <person name="Aleksandrzak-Piekarczyk T."/>
            <person name="Szatraj K."/>
            <person name="Zielenkiewicz U."/>
            <person name="Pilsyk S."/>
            <person name="Malc E."/>
            <person name="Mieczkowski P."/>
            <person name="Kruszewska J.S."/>
            <person name="Biernat P."/>
            <person name="Pawlowska J."/>
        </authorList>
    </citation>
    <scope>NUCLEOTIDE SEQUENCE</scope>
    <source>
        <strain evidence="2">WA0000067209</strain>
    </source>
</reference>
<evidence type="ECO:0000313" key="3">
    <source>
        <dbReference type="Proteomes" id="UP000654370"/>
    </source>
</evidence>
<dbReference type="InterPro" id="IPR040243">
    <property type="entry name" value="Steroid_recept_RNA_1"/>
</dbReference>
<accession>A0A8H7PU44</accession>
<dbReference type="OrthoDB" id="542917at2759"/>
<dbReference type="SUPFAM" id="SSF47938">
    <property type="entry name" value="Functional domain of the splicing factor Prp18"/>
    <property type="match status" value="1"/>
</dbReference>
<dbReference type="InterPro" id="IPR009917">
    <property type="entry name" value="SRA1/Sec31"/>
</dbReference>
<evidence type="ECO:0000313" key="2">
    <source>
        <dbReference type="EMBL" id="KAG2179775.1"/>
    </source>
</evidence>
<dbReference type="GO" id="GO:0005634">
    <property type="term" value="C:nucleus"/>
    <property type="evidence" value="ECO:0007669"/>
    <property type="project" value="TreeGrafter"/>
</dbReference>
<organism evidence="2 3">
    <name type="scientific">Mortierella isabellina</name>
    <name type="common">Filamentous fungus</name>
    <name type="synonym">Umbelopsis isabellina</name>
    <dbReference type="NCBI Taxonomy" id="91625"/>
    <lineage>
        <taxon>Eukaryota</taxon>
        <taxon>Fungi</taxon>
        <taxon>Fungi incertae sedis</taxon>
        <taxon>Mucoromycota</taxon>
        <taxon>Mucoromycotina</taxon>
        <taxon>Umbelopsidomycetes</taxon>
        <taxon>Umbelopsidales</taxon>
        <taxon>Umbelopsidaceae</taxon>
        <taxon>Umbelopsis</taxon>
    </lineage>
</organism>
<name>A0A8H7PU44_MORIS</name>
<gene>
    <name evidence="2" type="ORF">INT43_003558</name>
</gene>
<keyword evidence="3" id="KW-1185">Reference proteome</keyword>
<dbReference type="PANTHER" id="PTHR18834:SF2">
    <property type="entry name" value="STEROID RECEPTOR RNA ACTIVATOR 1"/>
    <property type="match status" value="1"/>
</dbReference>
<dbReference type="Proteomes" id="UP000654370">
    <property type="component" value="Unassembled WGS sequence"/>
</dbReference>